<accession>A0AB34G5E4</accession>
<gene>
    <name evidence="1" type="ORF">O9K51_00783</name>
</gene>
<name>A0AB34G5E4_9HYPO</name>
<organism evidence="1 2">
    <name type="scientific">Purpureocillium lavendulum</name>
    <dbReference type="NCBI Taxonomy" id="1247861"/>
    <lineage>
        <taxon>Eukaryota</taxon>
        <taxon>Fungi</taxon>
        <taxon>Dikarya</taxon>
        <taxon>Ascomycota</taxon>
        <taxon>Pezizomycotina</taxon>
        <taxon>Sordariomycetes</taxon>
        <taxon>Hypocreomycetidae</taxon>
        <taxon>Hypocreales</taxon>
        <taxon>Ophiocordycipitaceae</taxon>
        <taxon>Purpureocillium</taxon>
    </lineage>
</organism>
<dbReference type="Proteomes" id="UP001163105">
    <property type="component" value="Unassembled WGS sequence"/>
</dbReference>
<comment type="caution">
    <text evidence="1">The sequence shown here is derived from an EMBL/GenBank/DDBJ whole genome shotgun (WGS) entry which is preliminary data.</text>
</comment>
<sequence>MAKSIPSRKLVGWSVFAVNVPALARRESNHNPQTRFTSLTPVYQVGDWPRADRKARSNKAGDVNTLQLPRADRLSAATDGAQIKDVGSVAHDDVDVNARRDMSRPVASKQYAPARDRWFKVAKADSFPPGGAPFSRATKTACAS</sequence>
<evidence type="ECO:0000313" key="2">
    <source>
        <dbReference type="Proteomes" id="UP001163105"/>
    </source>
</evidence>
<dbReference type="EMBL" id="JAQHRD010000001">
    <property type="protein sequence ID" value="KAJ6446016.1"/>
    <property type="molecule type" value="Genomic_DNA"/>
</dbReference>
<dbReference type="AlphaFoldDB" id="A0AB34G5E4"/>
<keyword evidence="2" id="KW-1185">Reference proteome</keyword>
<protein>
    <submittedName>
        <fullName evidence="1">Uncharacterized protein</fullName>
    </submittedName>
</protein>
<proteinExistence type="predicted"/>
<reference evidence="1" key="1">
    <citation type="submission" date="2023-01" db="EMBL/GenBank/DDBJ databases">
        <title>The growth and conidiation of Purpureocillium lavendulum are regulated by nitrogen source and histone H3K14 acetylation.</title>
        <authorList>
            <person name="Tang P."/>
            <person name="Han J."/>
            <person name="Zhang C."/>
            <person name="Tang P."/>
            <person name="Qi F."/>
            <person name="Zhang K."/>
            <person name="Liang L."/>
        </authorList>
    </citation>
    <scope>NUCLEOTIDE SEQUENCE</scope>
    <source>
        <strain evidence="1">YMF1.00683</strain>
    </source>
</reference>
<evidence type="ECO:0000313" key="1">
    <source>
        <dbReference type="EMBL" id="KAJ6446016.1"/>
    </source>
</evidence>